<feature type="transmembrane region" description="Helical" evidence="1">
    <location>
        <begin position="386"/>
        <end position="409"/>
    </location>
</feature>
<keyword evidence="1" id="KW-0812">Transmembrane</keyword>
<feature type="transmembrane region" description="Helical" evidence="1">
    <location>
        <begin position="188"/>
        <end position="208"/>
    </location>
</feature>
<evidence type="ECO:0000313" key="3">
    <source>
        <dbReference type="Proteomes" id="UP000887023"/>
    </source>
</evidence>
<evidence type="ECO:0008006" key="4">
    <source>
        <dbReference type="Google" id="ProtNLM"/>
    </source>
</evidence>
<protein>
    <recommendedName>
        <fullName evidence="4">Secreted protein</fullName>
    </recommendedName>
</protein>
<accession>A0ABX8S8T6</accession>
<evidence type="ECO:0000313" key="2">
    <source>
        <dbReference type="EMBL" id="QXQ14249.1"/>
    </source>
</evidence>
<organism evidence="2 3">
    <name type="scientific">Skermania pinensis</name>
    <dbReference type="NCBI Taxonomy" id="39122"/>
    <lineage>
        <taxon>Bacteria</taxon>
        <taxon>Bacillati</taxon>
        <taxon>Actinomycetota</taxon>
        <taxon>Actinomycetes</taxon>
        <taxon>Mycobacteriales</taxon>
        <taxon>Gordoniaceae</taxon>
        <taxon>Skermania</taxon>
    </lineage>
</organism>
<gene>
    <name evidence="2" type="ORF">KV203_02095</name>
</gene>
<sequence length="417" mass="44707">MVGSDREFLRSSPARLLGVATVVAALCLATGAMAGLTAHTRQNALDNLLDETEPLAYTTQRLYVALSMADASVGSAFIAGGLGQPILRERYLQAIGEAAADAAIAIRVDDPPEIRQLQRTVATELPVYTGVVETARANNRSGNPVGVAYLAEASALMQQTILPAARQLHEHRADSVAVEAERQRRLPVAALIVLGGTLIALTAAQLYLTRRSRRLISPWLVAATTLLVVLFGWLTIAGTMSAVYGRRAVQQGTTPLGELTECRIYAQHARSNETLKILLPDVTADYDTNFTNDFDQLTDRLNSYRAQAGADQVARAKAARDRWAAAHRRLNDVISGGIVDSSRLAAIGAQYAAVTVEQAVLDDALAVGIAETRERSRHDFHVAARWLDLLTPAAAVLGIAAAIAVAAGFTPRIREYQ</sequence>
<name>A0ABX8S8T6_9ACTN</name>
<dbReference type="RefSeq" id="WP_157079645.1">
    <property type="nucleotide sequence ID" value="NZ_CBCRUZ010000003.1"/>
</dbReference>
<proteinExistence type="predicted"/>
<keyword evidence="1" id="KW-1133">Transmembrane helix</keyword>
<dbReference type="EMBL" id="CP079105">
    <property type="protein sequence ID" value="QXQ14249.1"/>
    <property type="molecule type" value="Genomic_DNA"/>
</dbReference>
<keyword evidence="1" id="KW-0472">Membrane</keyword>
<dbReference type="Proteomes" id="UP000887023">
    <property type="component" value="Chromosome"/>
</dbReference>
<feature type="transmembrane region" description="Helical" evidence="1">
    <location>
        <begin position="220"/>
        <end position="244"/>
    </location>
</feature>
<reference evidence="2" key="1">
    <citation type="submission" date="2021-07" db="EMBL/GenBank/DDBJ databases">
        <title>Candidatus Kaistella beijingensis sp. nov. isolated from a municipal wastewater treatment plant is involved in sludge foaming.</title>
        <authorList>
            <person name="Song Y."/>
            <person name="Liu S.-J."/>
        </authorList>
    </citation>
    <scope>NUCLEOTIDE SEQUENCE</scope>
    <source>
        <strain evidence="2">DSM 43998</strain>
    </source>
</reference>
<keyword evidence="3" id="KW-1185">Reference proteome</keyword>
<evidence type="ECO:0000256" key="1">
    <source>
        <dbReference type="SAM" id="Phobius"/>
    </source>
</evidence>